<evidence type="ECO:0008006" key="3">
    <source>
        <dbReference type="Google" id="ProtNLM"/>
    </source>
</evidence>
<evidence type="ECO:0000313" key="2">
    <source>
        <dbReference type="Proteomes" id="UP000576082"/>
    </source>
</evidence>
<dbReference type="AlphaFoldDB" id="A0A7X9RSA6"/>
<dbReference type="PRINTS" id="PR01950">
    <property type="entry name" value="LANCSUPER"/>
</dbReference>
<reference evidence="1 2" key="1">
    <citation type="submission" date="2020-04" db="EMBL/GenBank/DDBJ databases">
        <title>Flammeovirga sp. SR4, a novel species isolated from seawater.</title>
        <authorList>
            <person name="Wang X."/>
        </authorList>
    </citation>
    <scope>NUCLEOTIDE SEQUENCE [LARGE SCALE GENOMIC DNA]</scope>
    <source>
        <strain evidence="1 2">ATCC 23126</strain>
    </source>
</reference>
<organism evidence="1 2">
    <name type="scientific">Flammeovirga aprica JL-4</name>
    <dbReference type="NCBI Taxonomy" id="694437"/>
    <lineage>
        <taxon>Bacteria</taxon>
        <taxon>Pseudomonadati</taxon>
        <taxon>Bacteroidota</taxon>
        <taxon>Cytophagia</taxon>
        <taxon>Cytophagales</taxon>
        <taxon>Flammeovirgaceae</taxon>
        <taxon>Flammeovirga</taxon>
    </lineage>
</organism>
<dbReference type="RefSeq" id="WP_169654620.1">
    <property type="nucleotide sequence ID" value="NZ_JABANE010000004.1"/>
</dbReference>
<name>A0A7X9RSA6_9BACT</name>
<dbReference type="SUPFAM" id="SSF158745">
    <property type="entry name" value="LanC-like"/>
    <property type="match status" value="1"/>
</dbReference>
<dbReference type="InterPro" id="IPR007822">
    <property type="entry name" value="LANC-like"/>
</dbReference>
<dbReference type="GO" id="GO:0031179">
    <property type="term" value="P:peptide modification"/>
    <property type="evidence" value="ECO:0007669"/>
    <property type="project" value="InterPro"/>
</dbReference>
<dbReference type="SMART" id="SM01260">
    <property type="entry name" value="LANC_like"/>
    <property type="match status" value="1"/>
</dbReference>
<evidence type="ECO:0000313" key="1">
    <source>
        <dbReference type="EMBL" id="NME66796.1"/>
    </source>
</evidence>
<dbReference type="EMBL" id="JABANE010000004">
    <property type="protein sequence ID" value="NME66796.1"/>
    <property type="molecule type" value="Genomic_DNA"/>
</dbReference>
<dbReference type="Gene3D" id="1.50.10.20">
    <property type="match status" value="1"/>
</dbReference>
<keyword evidence="2" id="KW-1185">Reference proteome</keyword>
<dbReference type="Pfam" id="PF05147">
    <property type="entry name" value="LANC_like"/>
    <property type="match status" value="1"/>
</dbReference>
<gene>
    <name evidence="1" type="ORF">HHU12_02355</name>
</gene>
<proteinExistence type="predicted"/>
<accession>A0A7X9RSA6</accession>
<protein>
    <recommendedName>
        <fullName evidence="3">Lanthionine synthetase C-like protein</fullName>
    </recommendedName>
</protein>
<comment type="caution">
    <text evidence="1">The sequence shown here is derived from an EMBL/GenBank/DDBJ whole genome shotgun (WGS) entry which is preliminary data.</text>
</comment>
<sequence>MINDKNKIYLEKCVHTFIKNVYDYVAIEAIYDRTKNGIKWSTISKVYSENVYERKISYSLLNGIGGIIVFLIEYYEFTNRKDEKCLELIELGIASLIDNYSKETKIGFYNGKGGYLFILLLMYNVTSDDKYLSKVLDLADINVSYSKLSYCNNIAEGASGYLLSLLLISEVYNNDKINSEIINCTNYIISNARITDKGVFWDQDPESQSPLLGFLKGNSGIVFVLKRLSKYLITPDIFLEKIIEEAILYEDLKFDTSDLSWPDYSYRDNNNVGSSSINLGDYQLNNSNDYWASGSIGFLISRELDKSFYSEVLQKNVNGLSQLNGSENYFLDGVLGMSLVLQTISESSPPFQTIVKNILNDSNKSSHVRNTDKIDLSLFNGETGKAYFLMLIYRNKSIHNLLIPNKCRLQPSIEIDVLSEFKKNKPYFHFKRGSKDKLYDSLCFDEMGTFDKMIYELQTMEVNWGYYMSFRSNLKKLRYSTKIKGVEHIRILINEKDYHENYLLMLKSNGEVEKIKVHYVQAVIQKALSDEVFTIEEMSENLLDLGLLEEKKKVFKFVLSWKMRGFIKIVK</sequence>
<dbReference type="Proteomes" id="UP000576082">
    <property type="component" value="Unassembled WGS sequence"/>
</dbReference>